<evidence type="ECO:0000313" key="2">
    <source>
        <dbReference type="Proteomes" id="UP001318040"/>
    </source>
</evidence>
<protein>
    <submittedName>
        <fullName evidence="3 4">Cell death regulator Aven</fullName>
    </submittedName>
</protein>
<evidence type="ECO:0000313" key="4">
    <source>
        <dbReference type="RefSeq" id="XP_032804186.1"/>
    </source>
</evidence>
<feature type="compositionally biased region" description="Basic and acidic residues" evidence="1">
    <location>
        <begin position="157"/>
        <end position="168"/>
    </location>
</feature>
<organism evidence="2 4">
    <name type="scientific">Petromyzon marinus</name>
    <name type="common">Sea lamprey</name>
    <dbReference type="NCBI Taxonomy" id="7757"/>
    <lineage>
        <taxon>Eukaryota</taxon>
        <taxon>Metazoa</taxon>
        <taxon>Chordata</taxon>
        <taxon>Craniata</taxon>
        <taxon>Vertebrata</taxon>
        <taxon>Cyclostomata</taxon>
        <taxon>Hyperoartia</taxon>
        <taxon>Petromyzontiformes</taxon>
        <taxon>Petromyzontidae</taxon>
        <taxon>Petromyzon</taxon>
    </lineage>
</organism>
<feature type="compositionally biased region" description="Gly residues" evidence="1">
    <location>
        <begin position="181"/>
        <end position="194"/>
    </location>
</feature>
<dbReference type="AlphaFoldDB" id="A0AAJ7WNF1"/>
<dbReference type="PANTHER" id="PTHR16524:SF2">
    <property type="entry name" value="CELL DEATH REGULATOR AVEN"/>
    <property type="match status" value="1"/>
</dbReference>
<dbReference type="RefSeq" id="XP_032804185.1">
    <property type="nucleotide sequence ID" value="XM_032948294.1"/>
</dbReference>
<feature type="compositionally biased region" description="Low complexity" evidence="1">
    <location>
        <begin position="98"/>
        <end position="114"/>
    </location>
</feature>
<dbReference type="GeneID" id="116939636"/>
<sequence>MRPDEYKQRRSVEYRRRQGGRPTGDAAPPAAVRGQRRGGGPHHPGRPWDPQDQGPGPHHPGRPWDPQGRGAGPQRPGRPWDPQDQGPGPHHTGRPWDPQGRGAGPQRPGRPWGPGQRGRTRAGAGRARGWRGGHSQQYGRDESAGFGANEEGADEDVCTRYEEEEQRRFSRRKIVSNWDRYGGGQEPAAGGGKEGPVLEEESQAPRGSDFSELLSSAGDAFAQFRFTDEREWEADSLERRQMDALSIDCEAIALALHGLPRHLRLNIEPEIILDVIPKDIGKVPTWSVPKLDFKQPTVHKPAFTAPSPATTTTTAAATTTTTTLIASKIVSPATTTNIHSRETSGSGTDAHQTDSASLYLVTETKSRGPSTTKEPDGGGVGRSVLANVEVVPDVLDEELDFLLSLDKAAAPQPPSVPAEHSPESAPGGEKEPAGVASTAAGLNNLAGAESDLTDTAANDAGSGLGNDQAAEKMGAPPKEETESRVPTSTDDLEDWLDSMIA</sequence>
<evidence type="ECO:0000313" key="3">
    <source>
        <dbReference type="RefSeq" id="XP_032804185.1"/>
    </source>
</evidence>
<keyword evidence="2" id="KW-1185">Reference proteome</keyword>
<dbReference type="GO" id="GO:0010972">
    <property type="term" value="P:negative regulation of G2/M transition of mitotic cell cycle"/>
    <property type="evidence" value="ECO:0007669"/>
    <property type="project" value="TreeGrafter"/>
</dbReference>
<accession>A0AAJ7WNF1</accession>
<feature type="region of interest" description="Disordered" evidence="1">
    <location>
        <begin position="335"/>
        <end position="354"/>
    </location>
</feature>
<feature type="region of interest" description="Disordered" evidence="1">
    <location>
        <begin position="410"/>
        <end position="501"/>
    </location>
</feature>
<gene>
    <name evidence="3 4" type="primary">AVEN</name>
</gene>
<feature type="region of interest" description="Disordered" evidence="1">
    <location>
        <begin position="361"/>
        <end position="382"/>
    </location>
</feature>
<feature type="compositionally biased region" description="Acidic residues" evidence="1">
    <location>
        <begin position="490"/>
        <end position="501"/>
    </location>
</feature>
<name>A0AAJ7WNF1_PETMA</name>
<feature type="compositionally biased region" description="Basic and acidic residues" evidence="1">
    <location>
        <begin position="1"/>
        <end position="16"/>
    </location>
</feature>
<evidence type="ECO:0000256" key="1">
    <source>
        <dbReference type="SAM" id="MobiDB-lite"/>
    </source>
</evidence>
<feature type="compositionally biased region" description="Low complexity" evidence="1">
    <location>
        <begin position="64"/>
        <end position="77"/>
    </location>
</feature>
<proteinExistence type="predicted"/>
<dbReference type="PANTHER" id="PTHR16524">
    <property type="entry name" value="CELL DEATH REGULATOR AVEN"/>
    <property type="match status" value="1"/>
</dbReference>
<dbReference type="CTD" id="57099"/>
<feature type="region of interest" description="Disordered" evidence="1">
    <location>
        <begin position="1"/>
        <end position="205"/>
    </location>
</feature>
<dbReference type="InterPro" id="IPR026187">
    <property type="entry name" value="Aven"/>
</dbReference>
<reference evidence="3 4" key="1">
    <citation type="submission" date="2025-04" db="UniProtKB">
        <authorList>
            <consortium name="RefSeq"/>
        </authorList>
    </citation>
    <scope>IDENTIFICATION</scope>
    <source>
        <tissue evidence="3 4">Sperm</tissue>
    </source>
</reference>
<dbReference type="RefSeq" id="XP_032804186.1">
    <property type="nucleotide sequence ID" value="XM_032948295.1"/>
</dbReference>
<dbReference type="Proteomes" id="UP001318040">
    <property type="component" value="Chromosome 6"/>
</dbReference>
<dbReference type="KEGG" id="pmrn:116939636"/>
<feature type="compositionally biased region" description="Basic residues" evidence="1">
    <location>
        <begin position="34"/>
        <end position="45"/>
    </location>
</feature>